<dbReference type="EMBL" id="MU007027">
    <property type="protein sequence ID" value="KAF2432148.1"/>
    <property type="molecule type" value="Genomic_DNA"/>
</dbReference>
<dbReference type="SMART" id="SM00027">
    <property type="entry name" value="EH"/>
    <property type="match status" value="3"/>
</dbReference>
<dbReference type="GO" id="GO:0030479">
    <property type="term" value="C:actin cortical patch"/>
    <property type="evidence" value="ECO:0007669"/>
    <property type="project" value="UniProtKB-SubCell"/>
</dbReference>
<feature type="compositionally biased region" description="Acidic residues" evidence="11">
    <location>
        <begin position="1195"/>
        <end position="1204"/>
    </location>
</feature>
<feature type="domain" description="UBA" evidence="12">
    <location>
        <begin position="1364"/>
        <end position="1403"/>
    </location>
</feature>
<dbReference type="CDD" id="cd14270">
    <property type="entry name" value="UBA"/>
    <property type="match status" value="1"/>
</dbReference>
<dbReference type="GO" id="GO:0010008">
    <property type="term" value="C:endosome membrane"/>
    <property type="evidence" value="ECO:0007669"/>
    <property type="project" value="UniProtKB-SubCell"/>
</dbReference>
<feature type="compositionally biased region" description="Polar residues" evidence="11">
    <location>
        <begin position="916"/>
        <end position="931"/>
    </location>
</feature>
<feature type="compositionally biased region" description="Low complexity" evidence="11">
    <location>
        <begin position="1073"/>
        <end position="1082"/>
    </location>
</feature>
<protein>
    <submittedName>
        <fullName evidence="15">Uncharacterized protein</fullName>
    </submittedName>
</protein>
<evidence type="ECO:0000256" key="10">
    <source>
        <dbReference type="ARBA" id="ARBA00025194"/>
    </source>
</evidence>
<sequence length="1403" mass="149883">MANRKLSLFRTGDHPKLNLTSEEKKIFGILFKQADTKDDGIVTGEAAINLFPRAKLPEAELGTIWALADTDNRGYLLQEDFAKALRLIAHYQSNPTRQLLPQLALEPSPPGFPKFEGLNMGPVRPPNAPAIQAQNSGSIRIPPLTNDKIAGYTKMFEGANPRNGTLDGSIARSFFEKSGLPQDTLGHVWNLADTEQRSALSCPEFIIAMHLLASLRNNTLTALPAALPAGLIEAASRKPPMQPQVTSALPRQFSGANAGRTSSPLSRQPAHPPFGSPKTAQGTWVIPPQELANFYSIFETYSVDKGNPGIITAEQAVEFFGQSGMDQDTLAAIWDLSTVRKLDQLNRDEFAIALFLIQSQRNPNDRPPLPTVLPPSLIPPGLRAYASGAQAPAPVSAPAPPPAPSAAEDLFGLDAFSNAPTTTAAVPQQSTGGSGNFGSDAFKLRSLTTQNFSQPTGDTPFKRFIPTSSWGQTLNSQNTGGSGTSSTVQSRDIRPSNNPMDDLLGDNDPEISKKLTQETSDFANMSNQVRTLQTQMQDVQTKKNVTEADLQSTNTQRRDLELRLNQFRSRYEQELKSVRTLEDQLTTSRKESQKLQSDLAEIEGDYTNLQNQQRQLQGALENERRENSGLKERMRQINAETAQLRPLLEKLRNEARHEKGMVSINKKQLEKSETERDSMKNEVNDLTRAAQAATRSPPAEYNASPAPSTGSTNPFFRKSPQPSFDNTMNPGGFAQPQSKEANKYDNIFGPSYSSSPSTSSPAPVVAFRGDNAQTAPEDSVTSSEETSFPTPSASPVPPPASRQFTGGDLPFHGPRGGESVATSVRVETPSSRYDGADTPTNVGGSSPIAQGFQRPDHARTDTQTSTGAAMFDRKNTNASPAGNTTSDASSRPQPANFFGTSIPGAFPEPTPLQPDMTGNSGFSQGSKQSAPRSDGFSFPPQPSRTTTGKSDFDQAFATVGSSSKQQPQARQMTGSSTNGSLDDPMAKFPPVARSEFPPLQLKESDSESDSEAGFDDDFTQASPRHNRKTSQPPFGESRPSKDVPSHSFFSTQPSASELPTPGVQKSPPTYEQSGASGAGPHHGSNDFPPEFGGLLPSRDNPMSPLSQVAQSPDRSFVSPASGSQGHALFGSGPSTNKSASTAPTTAFSGSPPPTTSTPVSTVPSDAYHSAPSYPSGSTEKSQQSSQHRSPPAGNDDFDSGFDDLTEAKENDNRDEDDFMFGSQHDETFDQFDPAFDSPAMSKSGTMASERTPTASGQASTAFDSSFGDFESNFSSAKGVSQPSASGTASKAGASGGAQDDWETMMQSISGPSGATAKDLGFGDGPDLNFSGVAAPMPPPSAPSPPTGGAMQPPKLGRSVTAASEHDYDDLKKLMALGYKRSDALGALEKYDYDFQKAIEHLSK</sequence>
<evidence type="ECO:0000256" key="7">
    <source>
        <dbReference type="ARBA" id="ARBA00023054"/>
    </source>
</evidence>
<gene>
    <name evidence="15" type="ORF">EJ08DRAFT_695603</name>
</gene>
<keyword evidence="7" id="KW-0175">Coiled coil</keyword>
<evidence type="ECO:0000259" key="14">
    <source>
        <dbReference type="PROSITE" id="PS50222"/>
    </source>
</evidence>
<feature type="compositionally biased region" description="Low complexity" evidence="11">
    <location>
        <begin position="750"/>
        <end position="763"/>
    </location>
</feature>
<comment type="subcellular location">
    <subcellularLocation>
        <location evidence="3">Cell membrane</location>
        <topology evidence="3">Peripheral membrane protein</topology>
        <orientation evidence="3">Cytoplasmic side</orientation>
    </subcellularLocation>
    <subcellularLocation>
        <location evidence="2">Cytoplasm</location>
        <location evidence="2">Cytoskeleton</location>
        <location evidence="2">Actin patch</location>
    </subcellularLocation>
    <subcellularLocation>
        <location evidence="1">Endosome membrane</location>
        <topology evidence="1">Peripheral membrane protein</topology>
        <orientation evidence="1">Cytoplasmic side</orientation>
    </subcellularLocation>
</comment>
<feature type="compositionally biased region" description="Low complexity" evidence="11">
    <location>
        <begin position="1283"/>
        <end position="1292"/>
    </location>
</feature>
<organism evidence="15 16">
    <name type="scientific">Tothia fuscella</name>
    <dbReference type="NCBI Taxonomy" id="1048955"/>
    <lineage>
        <taxon>Eukaryota</taxon>
        <taxon>Fungi</taxon>
        <taxon>Dikarya</taxon>
        <taxon>Ascomycota</taxon>
        <taxon>Pezizomycotina</taxon>
        <taxon>Dothideomycetes</taxon>
        <taxon>Pleosporomycetidae</taxon>
        <taxon>Venturiales</taxon>
        <taxon>Cylindrosympodiaceae</taxon>
        <taxon>Tothia</taxon>
    </lineage>
</organism>
<feature type="compositionally biased region" description="Polar residues" evidence="11">
    <location>
        <begin position="705"/>
        <end position="739"/>
    </location>
</feature>
<dbReference type="PANTHER" id="PTHR11216">
    <property type="entry name" value="EH DOMAIN"/>
    <property type="match status" value="1"/>
</dbReference>
<evidence type="ECO:0000256" key="11">
    <source>
        <dbReference type="SAM" id="MobiDB-lite"/>
    </source>
</evidence>
<comment type="function">
    <text evidence="10">Component of the PAN1 actin cytoskeleton-regulatory complex required for the internalization of endosomes during actin-coupled endocytosis. The complex links the site of endocytosis to the cell membrane-associated actin cytoskeleton. Mediates uptake of external molecules and vacuolar degradation of plasma membrane proteins. Plays a role in the proper organization of the cell membrane-associated actin cytoskeleton and promotes its destabilization.</text>
</comment>
<feature type="compositionally biased region" description="Low complexity" evidence="11">
    <location>
        <begin position="779"/>
        <end position="791"/>
    </location>
</feature>
<feature type="domain" description="EH" evidence="13">
    <location>
        <begin position="23"/>
        <end position="113"/>
    </location>
</feature>
<dbReference type="Gene3D" id="1.10.287.1490">
    <property type="match status" value="1"/>
</dbReference>
<dbReference type="InterPro" id="IPR002048">
    <property type="entry name" value="EF_hand_dom"/>
</dbReference>
<keyword evidence="9" id="KW-0963">Cytoplasm</keyword>
<dbReference type="CDD" id="cd00052">
    <property type="entry name" value="EH"/>
    <property type="match status" value="3"/>
</dbReference>
<evidence type="ECO:0000256" key="3">
    <source>
        <dbReference type="ARBA" id="ARBA00004413"/>
    </source>
</evidence>
<feature type="domain" description="EH" evidence="13">
    <location>
        <begin position="148"/>
        <end position="238"/>
    </location>
</feature>
<evidence type="ECO:0000256" key="6">
    <source>
        <dbReference type="ARBA" id="ARBA00022753"/>
    </source>
</evidence>
<name>A0A9P4NVH3_9PEZI</name>
<feature type="compositionally biased region" description="Polar residues" evidence="11">
    <location>
        <begin position="876"/>
        <end position="893"/>
    </location>
</feature>
<feature type="domain" description="EH" evidence="13">
    <location>
        <begin position="290"/>
        <end position="384"/>
    </location>
</feature>
<comment type="subunit">
    <text evidence="4">Component of the PAN1 actin cytoskeleton-regulatory complex.</text>
</comment>
<feature type="compositionally biased region" description="Polar residues" evidence="11">
    <location>
        <begin position="1172"/>
        <end position="1188"/>
    </location>
</feature>
<evidence type="ECO:0000256" key="9">
    <source>
        <dbReference type="ARBA" id="ARBA00023212"/>
    </source>
</evidence>
<evidence type="ECO:0000259" key="12">
    <source>
        <dbReference type="PROSITE" id="PS50030"/>
    </source>
</evidence>
<feature type="region of interest" description="Disordered" evidence="11">
    <location>
        <begin position="254"/>
        <end position="281"/>
    </location>
</feature>
<dbReference type="InterPro" id="IPR000261">
    <property type="entry name" value="EH_dom"/>
</dbReference>
<dbReference type="GO" id="GO:0006897">
    <property type="term" value="P:endocytosis"/>
    <property type="evidence" value="ECO:0007669"/>
    <property type="project" value="UniProtKB-KW"/>
</dbReference>
<evidence type="ECO:0000256" key="2">
    <source>
        <dbReference type="ARBA" id="ARBA00004134"/>
    </source>
</evidence>
<dbReference type="PROSITE" id="PS50222">
    <property type="entry name" value="EF_HAND_2"/>
    <property type="match status" value="1"/>
</dbReference>
<keyword evidence="8" id="KW-0009">Actin-binding</keyword>
<feature type="compositionally biased region" description="Acidic residues" evidence="11">
    <location>
        <begin position="1006"/>
        <end position="1018"/>
    </location>
</feature>
<keyword evidence="16" id="KW-1185">Reference proteome</keyword>
<keyword evidence="9" id="KW-0206">Cytoskeleton</keyword>
<feature type="domain" description="EF-hand" evidence="14">
    <location>
        <begin position="56"/>
        <end position="91"/>
    </location>
</feature>
<keyword evidence="6" id="KW-0967">Endosome</keyword>
<evidence type="ECO:0000256" key="4">
    <source>
        <dbReference type="ARBA" id="ARBA00011159"/>
    </source>
</evidence>
<dbReference type="Proteomes" id="UP000800235">
    <property type="component" value="Unassembled WGS sequence"/>
</dbReference>
<feature type="compositionally biased region" description="Low complexity" evidence="11">
    <location>
        <begin position="1138"/>
        <end position="1149"/>
    </location>
</feature>
<dbReference type="OrthoDB" id="524326at2759"/>
<dbReference type="SUPFAM" id="SSF46934">
    <property type="entry name" value="UBA-like"/>
    <property type="match status" value="1"/>
</dbReference>
<dbReference type="Gene3D" id="1.10.238.10">
    <property type="entry name" value="EF-hand"/>
    <property type="match status" value="3"/>
</dbReference>
<evidence type="ECO:0000256" key="5">
    <source>
        <dbReference type="ARBA" id="ARBA00022583"/>
    </source>
</evidence>
<dbReference type="InterPro" id="IPR015940">
    <property type="entry name" value="UBA"/>
</dbReference>
<evidence type="ECO:0000259" key="13">
    <source>
        <dbReference type="PROSITE" id="PS50031"/>
    </source>
</evidence>
<feature type="compositionally biased region" description="Polar residues" evidence="11">
    <location>
        <begin position="468"/>
        <end position="478"/>
    </location>
</feature>
<dbReference type="SUPFAM" id="SSF47473">
    <property type="entry name" value="EF-hand"/>
    <property type="match status" value="3"/>
</dbReference>
<dbReference type="GO" id="GO:0005886">
    <property type="term" value="C:plasma membrane"/>
    <property type="evidence" value="ECO:0007669"/>
    <property type="project" value="UniProtKB-SubCell"/>
</dbReference>
<dbReference type="PROSITE" id="PS50031">
    <property type="entry name" value="EH"/>
    <property type="match status" value="3"/>
</dbReference>
<dbReference type="GO" id="GO:0003779">
    <property type="term" value="F:actin binding"/>
    <property type="evidence" value="ECO:0007669"/>
    <property type="project" value="UniProtKB-KW"/>
</dbReference>
<dbReference type="Pfam" id="PF12763">
    <property type="entry name" value="EH"/>
    <property type="match status" value="3"/>
</dbReference>
<feature type="region of interest" description="Disordered" evidence="11">
    <location>
        <begin position="689"/>
        <end position="1363"/>
    </location>
</feature>
<dbReference type="GO" id="GO:0016197">
    <property type="term" value="P:endosomal transport"/>
    <property type="evidence" value="ECO:0007669"/>
    <property type="project" value="TreeGrafter"/>
</dbReference>
<reference evidence="15" key="1">
    <citation type="journal article" date="2020" name="Stud. Mycol.">
        <title>101 Dothideomycetes genomes: a test case for predicting lifestyles and emergence of pathogens.</title>
        <authorList>
            <person name="Haridas S."/>
            <person name="Albert R."/>
            <person name="Binder M."/>
            <person name="Bloem J."/>
            <person name="Labutti K."/>
            <person name="Salamov A."/>
            <person name="Andreopoulos B."/>
            <person name="Baker S."/>
            <person name="Barry K."/>
            <person name="Bills G."/>
            <person name="Bluhm B."/>
            <person name="Cannon C."/>
            <person name="Castanera R."/>
            <person name="Culley D."/>
            <person name="Daum C."/>
            <person name="Ezra D."/>
            <person name="Gonzalez J."/>
            <person name="Henrissat B."/>
            <person name="Kuo A."/>
            <person name="Liang C."/>
            <person name="Lipzen A."/>
            <person name="Lutzoni F."/>
            <person name="Magnuson J."/>
            <person name="Mondo S."/>
            <person name="Nolan M."/>
            <person name="Ohm R."/>
            <person name="Pangilinan J."/>
            <person name="Park H.-J."/>
            <person name="Ramirez L."/>
            <person name="Alfaro M."/>
            <person name="Sun H."/>
            <person name="Tritt A."/>
            <person name="Yoshinaga Y."/>
            <person name="Zwiers L.-H."/>
            <person name="Turgeon B."/>
            <person name="Goodwin S."/>
            <person name="Spatafora J."/>
            <person name="Crous P."/>
            <person name="Grigoriev I."/>
        </authorList>
    </citation>
    <scope>NUCLEOTIDE SEQUENCE</scope>
    <source>
        <strain evidence="15">CBS 130266</strain>
    </source>
</reference>
<feature type="region of interest" description="Disordered" evidence="11">
    <location>
        <begin position="468"/>
        <end position="510"/>
    </location>
</feature>
<feature type="compositionally biased region" description="Polar residues" evidence="11">
    <location>
        <begin position="1047"/>
        <end position="1057"/>
    </location>
</feature>
<proteinExistence type="predicted"/>
<feature type="compositionally biased region" description="Polar residues" evidence="11">
    <location>
        <begin position="1103"/>
        <end position="1124"/>
    </location>
</feature>
<dbReference type="PANTHER" id="PTHR11216:SF170">
    <property type="entry name" value="DYNAMIN ASSOCIATED PROTEIN 160, ISOFORM D"/>
    <property type="match status" value="1"/>
</dbReference>
<accession>A0A9P4NVH3</accession>
<dbReference type="InterPro" id="IPR011992">
    <property type="entry name" value="EF-hand-dom_pair"/>
</dbReference>
<feature type="compositionally biased region" description="Polar residues" evidence="11">
    <location>
        <begin position="1240"/>
        <end position="1263"/>
    </location>
</feature>
<dbReference type="PROSITE" id="PS50030">
    <property type="entry name" value="UBA"/>
    <property type="match status" value="1"/>
</dbReference>
<feature type="compositionally biased region" description="Pro residues" evidence="11">
    <location>
        <begin position="1335"/>
        <end position="1345"/>
    </location>
</feature>
<feature type="compositionally biased region" description="Polar residues" evidence="11">
    <location>
        <begin position="1271"/>
        <end position="1282"/>
    </location>
</feature>
<evidence type="ECO:0000313" key="15">
    <source>
        <dbReference type="EMBL" id="KAF2432148.1"/>
    </source>
</evidence>
<dbReference type="GO" id="GO:0005509">
    <property type="term" value="F:calcium ion binding"/>
    <property type="evidence" value="ECO:0007669"/>
    <property type="project" value="InterPro"/>
</dbReference>
<comment type="caution">
    <text evidence="15">The sequence shown here is derived from an EMBL/GenBank/DDBJ whole genome shotgun (WGS) entry which is preliminary data.</text>
</comment>
<keyword evidence="5" id="KW-0254">Endocytosis</keyword>
<feature type="compositionally biased region" description="Polar residues" evidence="11">
    <location>
        <begin position="838"/>
        <end position="848"/>
    </location>
</feature>
<feature type="compositionally biased region" description="Polar residues" evidence="11">
    <location>
        <begin position="959"/>
        <end position="980"/>
    </location>
</feature>
<evidence type="ECO:0000313" key="16">
    <source>
        <dbReference type="Proteomes" id="UP000800235"/>
    </source>
</evidence>
<evidence type="ECO:0000256" key="8">
    <source>
        <dbReference type="ARBA" id="ARBA00023203"/>
    </source>
</evidence>
<dbReference type="InterPro" id="IPR009060">
    <property type="entry name" value="UBA-like_sf"/>
</dbReference>
<evidence type="ECO:0000256" key="1">
    <source>
        <dbReference type="ARBA" id="ARBA00004125"/>
    </source>
</evidence>